<dbReference type="PANTHER" id="PTHR12243">
    <property type="entry name" value="MADF DOMAIN TRANSCRIPTION FACTOR"/>
    <property type="match status" value="1"/>
</dbReference>
<protein>
    <submittedName>
        <fullName evidence="5">BESS motif,MADF domain</fullName>
    </submittedName>
</protein>
<sequence>MMDDELLIELVRENPVLYDSAHFKYSDITHKADLWKRIGELLRSDAGKCKQRWESLRSQYRKFMRNTKSKTYDGQQPKWKYSDQLSFIHPHMKDKKTNADGSEDNQDDMDDPLHAESNDSWPETNIGLEISTPSSSSTQKRILTFDELPEDSYGVWKSLAKKRKSALAEMASTTHVKHVLDVKKDTRFDELDLFFDTMKMTVKKFTISDKLLVKRKVFNIITEIEEMYADDEQL</sequence>
<dbReference type="InterPro" id="IPR004210">
    <property type="entry name" value="BESS_motif"/>
</dbReference>
<dbReference type="Proteomes" id="UP000325440">
    <property type="component" value="Unassembled WGS sequence"/>
</dbReference>
<evidence type="ECO:0000313" key="5">
    <source>
        <dbReference type="EMBL" id="VVC44841.1"/>
    </source>
</evidence>
<dbReference type="SMART" id="SM00595">
    <property type="entry name" value="MADF"/>
    <property type="match status" value="1"/>
</dbReference>
<dbReference type="InterPro" id="IPR006578">
    <property type="entry name" value="MADF-dom"/>
</dbReference>
<proteinExistence type="predicted"/>
<dbReference type="GO" id="GO:0003677">
    <property type="term" value="F:DNA binding"/>
    <property type="evidence" value="ECO:0007669"/>
    <property type="project" value="InterPro"/>
</dbReference>
<dbReference type="PROSITE" id="PS51029">
    <property type="entry name" value="MADF"/>
    <property type="match status" value="1"/>
</dbReference>
<dbReference type="OrthoDB" id="6615243at2759"/>
<feature type="compositionally biased region" description="Acidic residues" evidence="2">
    <location>
        <begin position="101"/>
        <end position="110"/>
    </location>
</feature>
<evidence type="ECO:0000259" key="4">
    <source>
        <dbReference type="PROSITE" id="PS51031"/>
    </source>
</evidence>
<comment type="subcellular location">
    <subcellularLocation>
        <location evidence="1">Nucleus</location>
    </subcellularLocation>
</comment>
<dbReference type="Pfam" id="PF10545">
    <property type="entry name" value="MADF_DNA_bdg"/>
    <property type="match status" value="1"/>
</dbReference>
<dbReference type="GO" id="GO:0005634">
    <property type="term" value="C:nucleus"/>
    <property type="evidence" value="ECO:0007669"/>
    <property type="project" value="UniProtKB-SubCell"/>
</dbReference>
<feature type="domain" description="BESS" evidence="4">
    <location>
        <begin position="188"/>
        <end position="227"/>
    </location>
</feature>
<name>A0A5E4NQU2_9HEMI</name>
<dbReference type="EMBL" id="CABPRJ010002388">
    <property type="protein sequence ID" value="VVC44841.1"/>
    <property type="molecule type" value="Genomic_DNA"/>
</dbReference>
<dbReference type="PANTHER" id="PTHR12243:SF67">
    <property type="entry name" value="COREPRESSOR OF PANGOLIN, ISOFORM A-RELATED"/>
    <property type="match status" value="1"/>
</dbReference>
<reference evidence="5 6" key="1">
    <citation type="submission" date="2019-08" db="EMBL/GenBank/DDBJ databases">
        <authorList>
            <person name="Alioto T."/>
            <person name="Alioto T."/>
            <person name="Gomez Garrido J."/>
        </authorList>
    </citation>
    <scope>NUCLEOTIDE SEQUENCE [LARGE SCALE GENOMIC DNA]</scope>
</reference>
<evidence type="ECO:0000259" key="3">
    <source>
        <dbReference type="PROSITE" id="PS51029"/>
    </source>
</evidence>
<dbReference type="AlphaFoldDB" id="A0A5E4NQU2"/>
<accession>A0A5E4NQU2</accession>
<dbReference type="PROSITE" id="PS51031">
    <property type="entry name" value="BESS"/>
    <property type="match status" value="1"/>
</dbReference>
<evidence type="ECO:0000256" key="1">
    <source>
        <dbReference type="PROSITE-ProRule" id="PRU00371"/>
    </source>
</evidence>
<keyword evidence="6" id="KW-1185">Reference proteome</keyword>
<gene>
    <name evidence="5" type="ORF">CINCED_3A011512</name>
</gene>
<dbReference type="InterPro" id="IPR039353">
    <property type="entry name" value="TF_Adf1"/>
</dbReference>
<feature type="domain" description="MADF" evidence="3">
    <location>
        <begin position="6"/>
        <end position="93"/>
    </location>
</feature>
<evidence type="ECO:0000256" key="2">
    <source>
        <dbReference type="SAM" id="MobiDB-lite"/>
    </source>
</evidence>
<organism evidence="5 6">
    <name type="scientific">Cinara cedri</name>
    <dbReference type="NCBI Taxonomy" id="506608"/>
    <lineage>
        <taxon>Eukaryota</taxon>
        <taxon>Metazoa</taxon>
        <taxon>Ecdysozoa</taxon>
        <taxon>Arthropoda</taxon>
        <taxon>Hexapoda</taxon>
        <taxon>Insecta</taxon>
        <taxon>Pterygota</taxon>
        <taxon>Neoptera</taxon>
        <taxon>Paraneoptera</taxon>
        <taxon>Hemiptera</taxon>
        <taxon>Sternorrhyncha</taxon>
        <taxon>Aphidomorpha</taxon>
        <taxon>Aphidoidea</taxon>
        <taxon>Aphididae</taxon>
        <taxon>Lachninae</taxon>
        <taxon>Cinara</taxon>
    </lineage>
</organism>
<feature type="region of interest" description="Disordered" evidence="2">
    <location>
        <begin position="93"/>
        <end position="135"/>
    </location>
</feature>
<keyword evidence="1" id="KW-0539">Nucleus</keyword>
<evidence type="ECO:0000313" key="6">
    <source>
        <dbReference type="Proteomes" id="UP000325440"/>
    </source>
</evidence>